<dbReference type="AlphaFoldDB" id="A0A2J8K1L4"/>
<dbReference type="PROSITE" id="PS50081">
    <property type="entry name" value="ZF_DAG_PE_2"/>
    <property type="match status" value="1"/>
</dbReference>
<accession>A0A2J8K1L4</accession>
<keyword evidence="1" id="KW-0479">Metal-binding</keyword>
<dbReference type="EMBL" id="NBAG03000399">
    <property type="protein sequence ID" value="PNI28862.1"/>
    <property type="molecule type" value="Genomic_DNA"/>
</dbReference>
<evidence type="ECO:0000256" key="1">
    <source>
        <dbReference type="ARBA" id="ARBA00022723"/>
    </source>
</evidence>
<dbReference type="GO" id="GO:0005737">
    <property type="term" value="C:cytoplasm"/>
    <property type="evidence" value="ECO:0007669"/>
    <property type="project" value="UniProtKB-SubCell"/>
</dbReference>
<feature type="domain" description="Phorbol-ester/DAG-type" evidence="3">
    <location>
        <begin position="1"/>
        <end position="31"/>
    </location>
</feature>
<keyword evidence="2" id="KW-0862">Zinc</keyword>
<dbReference type="GO" id="GO:0008270">
    <property type="term" value="F:zinc ion binding"/>
    <property type="evidence" value="ECO:0007669"/>
    <property type="project" value="UniProtKB-KW"/>
</dbReference>
<dbReference type="Proteomes" id="UP000236370">
    <property type="component" value="Unassembled WGS sequence"/>
</dbReference>
<organism evidence="4 5">
    <name type="scientific">Pan troglodytes</name>
    <name type="common">Chimpanzee</name>
    <dbReference type="NCBI Taxonomy" id="9598"/>
    <lineage>
        <taxon>Eukaryota</taxon>
        <taxon>Metazoa</taxon>
        <taxon>Chordata</taxon>
        <taxon>Craniata</taxon>
        <taxon>Vertebrata</taxon>
        <taxon>Euteleostomi</taxon>
        <taxon>Mammalia</taxon>
        <taxon>Eutheria</taxon>
        <taxon>Euarchontoglires</taxon>
        <taxon>Primates</taxon>
        <taxon>Haplorrhini</taxon>
        <taxon>Catarrhini</taxon>
        <taxon>Hominidae</taxon>
        <taxon>Pan</taxon>
    </lineage>
</organism>
<sequence>MLFGLVRQGLKCDGCGLNYHKRCAFSIPNNCSGARKRRLSSTSLASGHSVRLGTSESLPCTAEELVR</sequence>
<dbReference type="SMR" id="A0A2J8K1L4"/>
<dbReference type="Gene3D" id="3.30.60.20">
    <property type="match status" value="1"/>
</dbReference>
<comment type="caution">
    <text evidence="4">The sequence shown here is derived from an EMBL/GenBank/DDBJ whole genome shotgun (WGS) entry which is preliminary data.</text>
</comment>
<dbReference type="SUPFAM" id="SSF57889">
    <property type="entry name" value="Cysteine-rich domain"/>
    <property type="match status" value="1"/>
</dbReference>
<proteinExistence type="predicted"/>
<evidence type="ECO:0000256" key="2">
    <source>
        <dbReference type="ARBA" id="ARBA00022833"/>
    </source>
</evidence>
<dbReference type="PANTHER" id="PTHR22968:SF12">
    <property type="entry name" value="SERINE_THREONINE-PROTEIN KINASE D2"/>
    <property type="match status" value="1"/>
</dbReference>
<feature type="non-terminal residue" evidence="4">
    <location>
        <position position="67"/>
    </location>
</feature>
<dbReference type="InterPro" id="IPR002219">
    <property type="entry name" value="PKC_DAG/PE"/>
</dbReference>
<dbReference type="GO" id="GO:0016020">
    <property type="term" value="C:membrane"/>
    <property type="evidence" value="ECO:0007669"/>
    <property type="project" value="UniProtKB-SubCell"/>
</dbReference>
<dbReference type="InterPro" id="IPR046349">
    <property type="entry name" value="C1-like_sf"/>
</dbReference>
<protein>
    <submittedName>
        <fullName evidence="4">PRKD2 isoform 15</fullName>
    </submittedName>
</protein>
<reference evidence="4 5" key="1">
    <citation type="submission" date="2017-12" db="EMBL/GenBank/DDBJ databases">
        <title>High-resolution comparative analysis of great ape genomes.</title>
        <authorList>
            <person name="Pollen A."/>
            <person name="Hastie A."/>
            <person name="Hormozdiari F."/>
            <person name="Dougherty M."/>
            <person name="Liu R."/>
            <person name="Chaisson M."/>
            <person name="Hoppe E."/>
            <person name="Hill C."/>
            <person name="Pang A."/>
            <person name="Hillier L."/>
            <person name="Baker C."/>
            <person name="Armstrong J."/>
            <person name="Shendure J."/>
            <person name="Paten B."/>
            <person name="Wilson R."/>
            <person name="Chao H."/>
            <person name="Schneider V."/>
            <person name="Ventura M."/>
            <person name="Kronenberg Z."/>
            <person name="Murali S."/>
            <person name="Gordon D."/>
            <person name="Cantsilieris S."/>
            <person name="Munson K."/>
            <person name="Nelson B."/>
            <person name="Raja A."/>
            <person name="Underwood J."/>
            <person name="Diekhans M."/>
            <person name="Fiddes I."/>
            <person name="Haussler D."/>
            <person name="Eichler E."/>
        </authorList>
    </citation>
    <scope>NUCLEOTIDE SEQUENCE [LARGE SCALE GENOMIC DNA]</scope>
    <source>
        <strain evidence="4">Yerkes chimp pedigree #C0471</strain>
    </source>
</reference>
<evidence type="ECO:0000313" key="5">
    <source>
        <dbReference type="Proteomes" id="UP000236370"/>
    </source>
</evidence>
<gene>
    <name evidence="4" type="ORF">CK820_G0042225</name>
</gene>
<evidence type="ECO:0000313" key="4">
    <source>
        <dbReference type="EMBL" id="PNI28862.1"/>
    </source>
</evidence>
<dbReference type="PANTHER" id="PTHR22968">
    <property type="entry name" value="PROTEIN KINASE C, MU"/>
    <property type="match status" value="1"/>
</dbReference>
<dbReference type="Pfam" id="PF00130">
    <property type="entry name" value="C1_1"/>
    <property type="match status" value="1"/>
</dbReference>
<dbReference type="GO" id="GO:0004674">
    <property type="term" value="F:protein serine/threonine kinase activity"/>
    <property type="evidence" value="ECO:0007669"/>
    <property type="project" value="UniProtKB-KW"/>
</dbReference>
<name>A0A2J8K1L4_PANTR</name>
<evidence type="ECO:0000259" key="3">
    <source>
        <dbReference type="PROSITE" id="PS50081"/>
    </source>
</evidence>